<evidence type="ECO:0000313" key="5">
    <source>
        <dbReference type="Proteomes" id="UP000231382"/>
    </source>
</evidence>
<dbReference type="InterPro" id="IPR001296">
    <property type="entry name" value="Glyco_trans_1"/>
</dbReference>
<dbReference type="AlphaFoldDB" id="A0A2H0W8C8"/>
<dbReference type="Pfam" id="PF13439">
    <property type="entry name" value="Glyco_transf_4"/>
    <property type="match status" value="1"/>
</dbReference>
<name>A0A2H0W8C8_9BACT</name>
<reference evidence="5" key="1">
    <citation type="submission" date="2017-09" db="EMBL/GenBank/DDBJ databases">
        <title>Depth-based differentiation of microbial function through sediment-hosted aquifers and enrichment of novel symbionts in the deep terrestrial subsurface.</title>
        <authorList>
            <person name="Probst A.J."/>
            <person name="Ladd B."/>
            <person name="Jarett J.K."/>
            <person name="Geller-Mcgrath D.E."/>
            <person name="Sieber C.M.K."/>
            <person name="Emerson J.B."/>
            <person name="Anantharaman K."/>
            <person name="Thomas B.C."/>
            <person name="Malmstrom R."/>
            <person name="Stieglmeier M."/>
            <person name="Klingl A."/>
            <person name="Woyke T."/>
            <person name="Ryan C.M."/>
            <person name="Banfield J.F."/>
        </authorList>
    </citation>
    <scope>NUCLEOTIDE SEQUENCE [LARGE SCALE GENOMIC DNA]</scope>
</reference>
<gene>
    <name evidence="4" type="ORF">COT78_02825</name>
</gene>
<dbReference type="InterPro" id="IPR028098">
    <property type="entry name" value="Glyco_trans_4-like_N"/>
</dbReference>
<dbReference type="GO" id="GO:0016757">
    <property type="term" value="F:glycosyltransferase activity"/>
    <property type="evidence" value="ECO:0007669"/>
    <property type="project" value="InterPro"/>
</dbReference>
<comment type="caution">
    <text evidence="4">The sequence shown here is derived from an EMBL/GenBank/DDBJ whole genome shotgun (WGS) entry which is preliminary data.</text>
</comment>
<sequence length="365" mass="41642">MIIGIDASKAAVKNRTGIENLVYELILNLIKIDHNNIYYLYTNAPLPKELKHQLNFIEKLDRRKRFWNSWFLPQIVRTNKCDVYLQPTDKIPASAPKKSIAIVHDLAWKYFPAAYSVLGNIRQRQAIDNYLRRAKKLICVSESTKNDLTKYFPEAKSKASVVPLGYDKNVFHPFSSPRDLLKIDSPYILSVGRLEERKNTARLINAFVSLKKEKGIEHKLVLIGSPGYNFDVIYRLINDAGQYAKDIVLPGFIKRDKLAEVIARADVFAFPTLYEGFGLSVLEALACGVPVVTSNVSSLPEIVGNAALLCNPEDENDIGEKIFQFISDEKLRDKYSRRAVDQATKFSWEKTARETLNIIEKWKNE</sequence>
<feature type="domain" description="Glycosyl transferase family 1" evidence="2">
    <location>
        <begin position="183"/>
        <end position="339"/>
    </location>
</feature>
<dbReference type="Gene3D" id="3.40.50.2000">
    <property type="entry name" value="Glycogen Phosphorylase B"/>
    <property type="match status" value="2"/>
</dbReference>
<dbReference type="EMBL" id="PEZW01000018">
    <property type="protein sequence ID" value="PIS07607.1"/>
    <property type="molecule type" value="Genomic_DNA"/>
</dbReference>
<evidence type="ECO:0000259" key="2">
    <source>
        <dbReference type="Pfam" id="PF00534"/>
    </source>
</evidence>
<protein>
    <recommendedName>
        <fullName evidence="6">Glycosyl transferase family 1 domain-containing protein</fullName>
    </recommendedName>
</protein>
<evidence type="ECO:0000313" key="4">
    <source>
        <dbReference type="EMBL" id="PIS07607.1"/>
    </source>
</evidence>
<feature type="domain" description="Glycosyltransferase subfamily 4-like N-terminal" evidence="3">
    <location>
        <begin position="17"/>
        <end position="168"/>
    </location>
</feature>
<dbReference type="Pfam" id="PF00534">
    <property type="entry name" value="Glycos_transf_1"/>
    <property type="match status" value="1"/>
</dbReference>
<dbReference type="FunFam" id="3.40.50.2000:FF:000119">
    <property type="entry name" value="Glycosyl transferase group 1"/>
    <property type="match status" value="1"/>
</dbReference>
<dbReference type="GO" id="GO:0009103">
    <property type="term" value="P:lipopolysaccharide biosynthetic process"/>
    <property type="evidence" value="ECO:0007669"/>
    <property type="project" value="TreeGrafter"/>
</dbReference>
<proteinExistence type="predicted"/>
<organism evidence="4 5">
    <name type="scientific">Candidatus Berkelbacteria bacterium CG10_big_fil_rev_8_21_14_0_10_43_13</name>
    <dbReference type="NCBI Taxonomy" id="1974514"/>
    <lineage>
        <taxon>Bacteria</taxon>
        <taxon>Candidatus Berkelbacteria</taxon>
    </lineage>
</organism>
<dbReference type="PANTHER" id="PTHR46401:SF2">
    <property type="entry name" value="GLYCOSYLTRANSFERASE WBBK-RELATED"/>
    <property type="match status" value="1"/>
</dbReference>
<dbReference type="SUPFAM" id="SSF53756">
    <property type="entry name" value="UDP-Glycosyltransferase/glycogen phosphorylase"/>
    <property type="match status" value="1"/>
</dbReference>
<evidence type="ECO:0008006" key="6">
    <source>
        <dbReference type="Google" id="ProtNLM"/>
    </source>
</evidence>
<evidence type="ECO:0000256" key="1">
    <source>
        <dbReference type="ARBA" id="ARBA00022679"/>
    </source>
</evidence>
<keyword evidence="1" id="KW-0808">Transferase</keyword>
<accession>A0A2H0W8C8</accession>
<evidence type="ECO:0000259" key="3">
    <source>
        <dbReference type="Pfam" id="PF13439"/>
    </source>
</evidence>
<dbReference type="CDD" id="cd03809">
    <property type="entry name" value="GT4_MtfB-like"/>
    <property type="match status" value="1"/>
</dbReference>
<dbReference type="PANTHER" id="PTHR46401">
    <property type="entry name" value="GLYCOSYLTRANSFERASE WBBK-RELATED"/>
    <property type="match status" value="1"/>
</dbReference>
<dbReference type="Proteomes" id="UP000231382">
    <property type="component" value="Unassembled WGS sequence"/>
</dbReference>